<evidence type="ECO:0000256" key="3">
    <source>
        <dbReference type="ARBA" id="ARBA00022679"/>
    </source>
</evidence>
<keyword evidence="5" id="KW-0235">DNA replication</keyword>
<name>A0A424YEM3_9FIRM</name>
<evidence type="ECO:0000256" key="7">
    <source>
        <dbReference type="ARBA" id="ARBA00049244"/>
    </source>
</evidence>
<comment type="caution">
    <text evidence="9">The sequence shown here is derived from an EMBL/GenBank/DDBJ whole genome shotgun (WGS) entry which is preliminary data.</text>
</comment>
<dbReference type="InterPro" id="IPR050238">
    <property type="entry name" value="DNA_Rep/Repair_Clamp_Loader"/>
</dbReference>
<evidence type="ECO:0000256" key="4">
    <source>
        <dbReference type="ARBA" id="ARBA00022695"/>
    </source>
</evidence>
<dbReference type="GO" id="GO:0009360">
    <property type="term" value="C:DNA polymerase III complex"/>
    <property type="evidence" value="ECO:0007669"/>
    <property type="project" value="InterPro"/>
</dbReference>
<accession>A0A424YEM3</accession>
<dbReference type="EC" id="2.7.7.7" evidence="1"/>
<protein>
    <recommendedName>
        <fullName evidence="2">DNA polymerase III subunit delta'</fullName>
        <ecNumber evidence="1">2.7.7.7</ecNumber>
    </recommendedName>
</protein>
<gene>
    <name evidence="9" type="ORF">D5R97_05220</name>
</gene>
<evidence type="ECO:0000259" key="8">
    <source>
        <dbReference type="Pfam" id="PF09115"/>
    </source>
</evidence>
<dbReference type="Pfam" id="PF13177">
    <property type="entry name" value="DNA_pol3_delta2"/>
    <property type="match status" value="1"/>
</dbReference>
<evidence type="ECO:0000313" key="10">
    <source>
        <dbReference type="Proteomes" id="UP000285138"/>
    </source>
</evidence>
<proteinExistence type="predicted"/>
<evidence type="ECO:0000256" key="2">
    <source>
        <dbReference type="ARBA" id="ARBA00014363"/>
    </source>
</evidence>
<keyword evidence="4" id="KW-0548">Nucleotidyltransferase</keyword>
<dbReference type="InterPro" id="IPR015199">
    <property type="entry name" value="DNA_pol_III_delta_C"/>
</dbReference>
<evidence type="ECO:0000256" key="6">
    <source>
        <dbReference type="ARBA" id="ARBA00022932"/>
    </source>
</evidence>
<dbReference type="Gene3D" id="3.40.50.300">
    <property type="entry name" value="P-loop containing nucleotide triphosphate hydrolases"/>
    <property type="match status" value="1"/>
</dbReference>
<keyword evidence="3" id="KW-0808">Transferase</keyword>
<dbReference type="GO" id="GO:0006261">
    <property type="term" value="P:DNA-templated DNA replication"/>
    <property type="evidence" value="ECO:0007669"/>
    <property type="project" value="TreeGrafter"/>
</dbReference>
<evidence type="ECO:0000256" key="5">
    <source>
        <dbReference type="ARBA" id="ARBA00022705"/>
    </source>
</evidence>
<dbReference type="Proteomes" id="UP000285138">
    <property type="component" value="Unassembled WGS sequence"/>
</dbReference>
<sequence>MGFKELIGQEKAVKLIKEGLRSGRLNHGYLYYGPENRGKFTFALGAAKALNCFQEKEDYCGACLSCEKIDKGVHPDLRVIEAQQGKSIKIEQIKKVKGFSSSRPHEGLRKVIIIKDAQLMTLPAANSLLKLLEEPPSYLYFILTSPALDLVPPTIISRCQLVPFGRVSRQKIYSYLSKNSPLTEDELKGVVHLADGSMGRALSMISSPDWKDKRERYLKRTLQVLSGEEKEIFIQAEELAGEEDLFDYLEFLESFLRDSLVYHAGGDKDLLINVDFYNEIETEGNIPSEKLLYMMKEVEGFKKNLPLPLNRRLSLEALLVKMKG</sequence>
<dbReference type="InterPro" id="IPR027417">
    <property type="entry name" value="P-loop_NTPase"/>
</dbReference>
<dbReference type="PANTHER" id="PTHR11669">
    <property type="entry name" value="REPLICATION FACTOR C / DNA POLYMERASE III GAMMA-TAU SUBUNIT"/>
    <property type="match status" value="1"/>
</dbReference>
<dbReference type="PANTHER" id="PTHR11669:SF8">
    <property type="entry name" value="DNA POLYMERASE III SUBUNIT DELTA"/>
    <property type="match status" value="1"/>
</dbReference>
<evidence type="ECO:0000313" key="9">
    <source>
        <dbReference type="EMBL" id="RQD76000.1"/>
    </source>
</evidence>
<dbReference type="GO" id="GO:0003887">
    <property type="term" value="F:DNA-directed DNA polymerase activity"/>
    <property type="evidence" value="ECO:0007669"/>
    <property type="project" value="UniProtKB-KW"/>
</dbReference>
<dbReference type="SUPFAM" id="SSF52540">
    <property type="entry name" value="P-loop containing nucleoside triphosphate hydrolases"/>
    <property type="match status" value="1"/>
</dbReference>
<dbReference type="EMBL" id="QZAA01000132">
    <property type="protein sequence ID" value="RQD76000.1"/>
    <property type="molecule type" value="Genomic_DNA"/>
</dbReference>
<dbReference type="Pfam" id="PF09115">
    <property type="entry name" value="DNApol3-delta_C"/>
    <property type="match status" value="1"/>
</dbReference>
<keyword evidence="6" id="KW-0239">DNA-directed DNA polymerase</keyword>
<dbReference type="GO" id="GO:0003677">
    <property type="term" value="F:DNA binding"/>
    <property type="evidence" value="ECO:0007669"/>
    <property type="project" value="InterPro"/>
</dbReference>
<feature type="domain" description="DNA polymerase III delta subunit C-terminal" evidence="8">
    <location>
        <begin position="209"/>
        <end position="322"/>
    </location>
</feature>
<reference evidence="9 10" key="1">
    <citation type="submission" date="2018-08" db="EMBL/GenBank/DDBJ databases">
        <title>The metabolism and importance of syntrophic acetate oxidation coupled to methane or sulfide production in haloalkaline environments.</title>
        <authorList>
            <person name="Timmers P.H.A."/>
            <person name="Vavourakis C.D."/>
            <person name="Sorokin D.Y."/>
            <person name="Sinninghe Damste J.S."/>
            <person name="Muyzer G."/>
            <person name="Stams A.J.M."/>
            <person name="Plugge C.M."/>
        </authorList>
    </citation>
    <scope>NUCLEOTIDE SEQUENCE [LARGE SCALE GENOMIC DNA]</scope>
    <source>
        <strain evidence="9">MSAO_Bac1</strain>
    </source>
</reference>
<evidence type="ECO:0000256" key="1">
    <source>
        <dbReference type="ARBA" id="ARBA00012417"/>
    </source>
</evidence>
<dbReference type="AlphaFoldDB" id="A0A424YEM3"/>
<comment type="catalytic activity">
    <reaction evidence="7">
        <text>DNA(n) + a 2'-deoxyribonucleoside 5'-triphosphate = DNA(n+1) + diphosphate</text>
        <dbReference type="Rhea" id="RHEA:22508"/>
        <dbReference type="Rhea" id="RHEA-COMP:17339"/>
        <dbReference type="Rhea" id="RHEA-COMP:17340"/>
        <dbReference type="ChEBI" id="CHEBI:33019"/>
        <dbReference type="ChEBI" id="CHEBI:61560"/>
        <dbReference type="ChEBI" id="CHEBI:173112"/>
        <dbReference type="EC" id="2.7.7.7"/>
    </reaction>
</comment>
<organism evidence="9 10">
    <name type="scientific">Candidatus Syntrophonatronum acetioxidans</name>
    <dbReference type="NCBI Taxonomy" id="1795816"/>
    <lineage>
        <taxon>Bacteria</taxon>
        <taxon>Bacillati</taxon>
        <taxon>Bacillota</taxon>
        <taxon>Clostridia</taxon>
        <taxon>Eubacteriales</taxon>
        <taxon>Syntrophomonadaceae</taxon>
        <taxon>Candidatus Syntrophonatronum</taxon>
    </lineage>
</organism>